<sequence length="403" mass="43711">MAKGLKKKSDLELTTAERAAVLRAIAELDGKSSQKAVRKSAESILGAPEGSLDAKKAAIKEVCQEEMNRLEQQKPPKKQKRKKATLGAEGAADDDDDAPAEYVPKKPKVKPVSKDGQAERTGKFSKAESAEVMQAAEDEAKSRGVTVSQMVEKSDWGRGDKNPWRSIAEKFPQRSARSILGHVKRNGHSGAKQKGVRWTVGESQALKEAFDKNPSDWTQIAQGFDRTPGACRDRYRTLFGEVPAKGTPHSEAKEVKSGNWGADEDNRLRNCKSKNGRPVCKEVDPETISFSDVARAVKTRSRLQCRRRWAELRGPAAPPSKKLDSASEKLSLCEALKASGATDESDVTWTSLGWDVPGAATACALSTWKRLKKAHGGGDDADFQEALDAVTSELQAEVDGGAD</sequence>
<organism evidence="7 8">
    <name type="scientific">Pelagomonas calceolata</name>
    <dbReference type="NCBI Taxonomy" id="35677"/>
    <lineage>
        <taxon>Eukaryota</taxon>
        <taxon>Sar</taxon>
        <taxon>Stramenopiles</taxon>
        <taxon>Ochrophyta</taxon>
        <taxon>Pelagophyceae</taxon>
        <taxon>Pelagomonadales</taxon>
        <taxon>Pelagomonadaceae</taxon>
        <taxon>Pelagomonas</taxon>
    </lineage>
</organism>
<accession>A0A8J2SW60</accession>
<feature type="region of interest" description="Disordered" evidence="4">
    <location>
        <begin position="30"/>
        <end position="51"/>
    </location>
</feature>
<keyword evidence="8" id="KW-1185">Reference proteome</keyword>
<dbReference type="Pfam" id="PF00249">
    <property type="entry name" value="Myb_DNA-binding"/>
    <property type="match status" value="1"/>
</dbReference>
<dbReference type="InterPro" id="IPR017930">
    <property type="entry name" value="Myb_dom"/>
</dbReference>
<comment type="caution">
    <text evidence="7">The sequence shown here is derived from an EMBL/GenBank/DDBJ whole genome shotgun (WGS) entry which is preliminary data.</text>
</comment>
<dbReference type="Gene3D" id="1.10.10.60">
    <property type="entry name" value="Homeodomain-like"/>
    <property type="match status" value="2"/>
</dbReference>
<feature type="domain" description="Myb-like" evidence="5">
    <location>
        <begin position="252"/>
        <end position="313"/>
    </location>
</feature>
<dbReference type="PROSITE" id="PS51294">
    <property type="entry name" value="HTH_MYB"/>
    <property type="match status" value="1"/>
</dbReference>
<dbReference type="GO" id="GO:0003700">
    <property type="term" value="F:DNA-binding transcription factor activity"/>
    <property type="evidence" value="ECO:0007669"/>
    <property type="project" value="TreeGrafter"/>
</dbReference>
<feature type="compositionally biased region" description="Basic and acidic residues" evidence="4">
    <location>
        <begin position="112"/>
        <end position="129"/>
    </location>
</feature>
<dbReference type="InterPro" id="IPR001005">
    <property type="entry name" value="SANT/Myb"/>
</dbReference>
<dbReference type="EMBL" id="CAKKNE010000005">
    <property type="protein sequence ID" value="CAH0377598.1"/>
    <property type="molecule type" value="Genomic_DNA"/>
</dbReference>
<evidence type="ECO:0008006" key="9">
    <source>
        <dbReference type="Google" id="ProtNLM"/>
    </source>
</evidence>
<feature type="compositionally biased region" description="Basic and acidic residues" evidence="4">
    <location>
        <begin position="152"/>
        <end position="172"/>
    </location>
</feature>
<feature type="region of interest" description="Disordered" evidence="4">
    <location>
        <begin position="65"/>
        <end position="197"/>
    </location>
</feature>
<feature type="domain" description="Myb-like" evidence="5">
    <location>
        <begin position="190"/>
        <end position="239"/>
    </location>
</feature>
<evidence type="ECO:0000259" key="6">
    <source>
        <dbReference type="PROSITE" id="PS51294"/>
    </source>
</evidence>
<proteinExistence type="predicted"/>
<dbReference type="PANTHER" id="PTHR46380:SF2">
    <property type="entry name" value="CYCLIN-D-BINDING MYB-LIKE TRANSCRIPTION FACTOR 1"/>
    <property type="match status" value="1"/>
</dbReference>
<evidence type="ECO:0000256" key="1">
    <source>
        <dbReference type="ARBA" id="ARBA00004123"/>
    </source>
</evidence>
<protein>
    <recommendedName>
        <fullName evidence="9">Myb-like domain-containing protein</fullName>
    </recommendedName>
</protein>
<name>A0A8J2SW60_9STRA</name>
<dbReference type="GO" id="GO:0000976">
    <property type="term" value="F:transcription cis-regulatory region binding"/>
    <property type="evidence" value="ECO:0007669"/>
    <property type="project" value="TreeGrafter"/>
</dbReference>
<dbReference type="OrthoDB" id="39591at2759"/>
<dbReference type="Proteomes" id="UP000789595">
    <property type="component" value="Unassembled WGS sequence"/>
</dbReference>
<dbReference type="PROSITE" id="PS50090">
    <property type="entry name" value="MYB_LIKE"/>
    <property type="match status" value="2"/>
</dbReference>
<keyword evidence="3" id="KW-0539">Nucleus</keyword>
<dbReference type="GO" id="GO:0005634">
    <property type="term" value="C:nucleus"/>
    <property type="evidence" value="ECO:0007669"/>
    <property type="project" value="UniProtKB-SubCell"/>
</dbReference>
<dbReference type="InterPro" id="IPR051651">
    <property type="entry name" value="DMTF1_DNA-bind_reg"/>
</dbReference>
<evidence type="ECO:0000256" key="2">
    <source>
        <dbReference type="ARBA" id="ARBA00023125"/>
    </source>
</evidence>
<dbReference type="CDD" id="cd00167">
    <property type="entry name" value="SANT"/>
    <property type="match status" value="2"/>
</dbReference>
<reference evidence="7" key="1">
    <citation type="submission" date="2021-11" db="EMBL/GenBank/DDBJ databases">
        <authorList>
            <consortium name="Genoscope - CEA"/>
            <person name="William W."/>
        </authorList>
    </citation>
    <scope>NUCLEOTIDE SEQUENCE</scope>
</reference>
<gene>
    <name evidence="7" type="ORF">PECAL_5P21380</name>
</gene>
<keyword evidence="2" id="KW-0238">DNA-binding</keyword>
<evidence type="ECO:0000259" key="5">
    <source>
        <dbReference type="PROSITE" id="PS50090"/>
    </source>
</evidence>
<comment type="subcellular location">
    <subcellularLocation>
        <location evidence="1">Nucleus</location>
    </subcellularLocation>
</comment>
<evidence type="ECO:0000256" key="3">
    <source>
        <dbReference type="ARBA" id="ARBA00023242"/>
    </source>
</evidence>
<evidence type="ECO:0000313" key="8">
    <source>
        <dbReference type="Proteomes" id="UP000789595"/>
    </source>
</evidence>
<evidence type="ECO:0000313" key="7">
    <source>
        <dbReference type="EMBL" id="CAH0377598.1"/>
    </source>
</evidence>
<dbReference type="InterPro" id="IPR009057">
    <property type="entry name" value="Homeodomain-like_sf"/>
</dbReference>
<dbReference type="PANTHER" id="PTHR46380">
    <property type="entry name" value="CYCLIN-D-BINDING MYB-LIKE TRANSCRIPTION FACTOR 1"/>
    <property type="match status" value="1"/>
</dbReference>
<dbReference type="SMART" id="SM00717">
    <property type="entry name" value="SANT"/>
    <property type="match status" value="3"/>
</dbReference>
<evidence type="ECO:0000256" key="4">
    <source>
        <dbReference type="SAM" id="MobiDB-lite"/>
    </source>
</evidence>
<feature type="compositionally biased region" description="Basic residues" evidence="4">
    <location>
        <begin position="75"/>
        <end position="84"/>
    </location>
</feature>
<dbReference type="SUPFAM" id="SSF46689">
    <property type="entry name" value="Homeodomain-like"/>
    <property type="match status" value="2"/>
</dbReference>
<dbReference type="AlphaFoldDB" id="A0A8J2SW60"/>
<feature type="domain" description="HTH myb-type" evidence="6">
    <location>
        <begin position="190"/>
        <end position="243"/>
    </location>
</feature>
<feature type="compositionally biased region" description="Basic and acidic residues" evidence="4">
    <location>
        <begin position="65"/>
        <end position="74"/>
    </location>
</feature>
<feature type="region of interest" description="Disordered" evidence="4">
    <location>
        <begin position="242"/>
        <end position="261"/>
    </location>
</feature>